<evidence type="ECO:0000313" key="2">
    <source>
        <dbReference type="EMBL" id="RPA73267.1"/>
    </source>
</evidence>
<feature type="region of interest" description="Disordered" evidence="1">
    <location>
        <begin position="1"/>
        <end position="21"/>
    </location>
</feature>
<dbReference type="EMBL" id="ML119827">
    <property type="protein sequence ID" value="RPA73267.1"/>
    <property type="molecule type" value="Genomic_DNA"/>
</dbReference>
<keyword evidence="3" id="KW-1185">Reference proteome</keyword>
<organism evidence="2 3">
    <name type="scientific">Ascobolus immersus RN42</name>
    <dbReference type="NCBI Taxonomy" id="1160509"/>
    <lineage>
        <taxon>Eukaryota</taxon>
        <taxon>Fungi</taxon>
        <taxon>Dikarya</taxon>
        <taxon>Ascomycota</taxon>
        <taxon>Pezizomycotina</taxon>
        <taxon>Pezizomycetes</taxon>
        <taxon>Pezizales</taxon>
        <taxon>Ascobolaceae</taxon>
        <taxon>Ascobolus</taxon>
    </lineage>
</organism>
<proteinExistence type="predicted"/>
<reference evidence="2 3" key="1">
    <citation type="journal article" date="2018" name="Nat. Ecol. Evol.">
        <title>Pezizomycetes genomes reveal the molecular basis of ectomycorrhizal truffle lifestyle.</title>
        <authorList>
            <person name="Murat C."/>
            <person name="Payen T."/>
            <person name="Noel B."/>
            <person name="Kuo A."/>
            <person name="Morin E."/>
            <person name="Chen J."/>
            <person name="Kohler A."/>
            <person name="Krizsan K."/>
            <person name="Balestrini R."/>
            <person name="Da Silva C."/>
            <person name="Montanini B."/>
            <person name="Hainaut M."/>
            <person name="Levati E."/>
            <person name="Barry K.W."/>
            <person name="Belfiori B."/>
            <person name="Cichocki N."/>
            <person name="Clum A."/>
            <person name="Dockter R.B."/>
            <person name="Fauchery L."/>
            <person name="Guy J."/>
            <person name="Iotti M."/>
            <person name="Le Tacon F."/>
            <person name="Lindquist E.A."/>
            <person name="Lipzen A."/>
            <person name="Malagnac F."/>
            <person name="Mello A."/>
            <person name="Molinier V."/>
            <person name="Miyauchi S."/>
            <person name="Poulain J."/>
            <person name="Riccioni C."/>
            <person name="Rubini A."/>
            <person name="Sitrit Y."/>
            <person name="Splivallo R."/>
            <person name="Traeger S."/>
            <person name="Wang M."/>
            <person name="Zifcakova L."/>
            <person name="Wipf D."/>
            <person name="Zambonelli A."/>
            <person name="Paolocci F."/>
            <person name="Nowrousian M."/>
            <person name="Ottonello S."/>
            <person name="Baldrian P."/>
            <person name="Spatafora J.W."/>
            <person name="Henrissat B."/>
            <person name="Nagy L.G."/>
            <person name="Aury J.M."/>
            <person name="Wincker P."/>
            <person name="Grigoriev I.V."/>
            <person name="Bonfante P."/>
            <person name="Martin F.M."/>
        </authorList>
    </citation>
    <scope>NUCLEOTIDE SEQUENCE [LARGE SCALE GENOMIC DNA]</scope>
    <source>
        <strain evidence="2 3">RN42</strain>
    </source>
</reference>
<dbReference type="Proteomes" id="UP000275078">
    <property type="component" value="Unassembled WGS sequence"/>
</dbReference>
<feature type="region of interest" description="Disordered" evidence="1">
    <location>
        <begin position="594"/>
        <end position="630"/>
    </location>
</feature>
<sequence>MSVGRPSRKSDTTFDAPTSKKARTRNRFDTNYYDDAIHVPVKIPDIPEVDRTFDGILIGMDTVRYMLETTDSTAWMGKTRQFWMQFSFVAFTIDDFKETWSEKMFQLLCPRPLTTKLIQRNDLFQYFKDQYDSMQKVYNSMAAVFGGAWLDSPAGQHLQELAIADPNGNFDFDLPNSASDLYKWKSFAGIEFPFYSLVSFLLEPLKCLETVPTSDGNISWISAESDPDGYWTDSQWNRVCRLIISWVVTVGLYGRLARREGCLEMADIHTIAPSNYQVRPPRMKNVVNLSIFLDDMIPTTNHKPSDDLITLPAANCHYYTLAAVIAGHQEKETSVDYGKGTQGEPFNRIGSLPVDYDCWVDDDNDEKSQGLQGCQPVFSGIHPITKYNAASLARHVDSESRQLPDTVVQDASKFGVKQKKESNWRVTHSLGDTPHDPGVEVGAYIKKSIHISNQPLSTPRANLGRAFSVLNEAGQFRLVRERLLTRLDVITAEVAKLQNEAARIKIWTQQLDSDEKALANAARLKASCYQKNQHQTRENSRLQLRQKVASLRNPIPTTLGTPNRGLGVSFDTFCPASVQIPTSGAPVTGADVLGPNTGEHGASSPISVPDQDAYMREAGLESEIGGPEKL</sequence>
<accession>A0A3N4HIV0</accession>
<name>A0A3N4HIV0_ASCIM</name>
<protein>
    <submittedName>
        <fullName evidence="2">Uncharacterized protein</fullName>
    </submittedName>
</protein>
<gene>
    <name evidence="2" type="ORF">BJ508DRAFT_334228</name>
</gene>
<evidence type="ECO:0000313" key="3">
    <source>
        <dbReference type="Proteomes" id="UP000275078"/>
    </source>
</evidence>
<evidence type="ECO:0000256" key="1">
    <source>
        <dbReference type="SAM" id="MobiDB-lite"/>
    </source>
</evidence>
<dbReference type="AlphaFoldDB" id="A0A3N4HIV0"/>